<dbReference type="InterPro" id="IPR016024">
    <property type="entry name" value="ARM-type_fold"/>
</dbReference>
<dbReference type="SMART" id="SM00567">
    <property type="entry name" value="EZ_HEAT"/>
    <property type="match status" value="3"/>
</dbReference>
<dbReference type="InterPro" id="IPR011989">
    <property type="entry name" value="ARM-like"/>
</dbReference>
<dbReference type="AlphaFoldDB" id="A0A2X4W4S1"/>
<dbReference type="Pfam" id="PF05721">
    <property type="entry name" value="PhyH"/>
    <property type="match status" value="1"/>
</dbReference>
<dbReference type="InterPro" id="IPR008775">
    <property type="entry name" value="Phytyl_CoA_dOase-like"/>
</dbReference>
<dbReference type="EMBL" id="LS483476">
    <property type="protein sequence ID" value="SQI55008.1"/>
    <property type="molecule type" value="Genomic_DNA"/>
</dbReference>
<dbReference type="Proteomes" id="UP000249134">
    <property type="component" value="Chromosome 1"/>
</dbReference>
<evidence type="ECO:0000256" key="1">
    <source>
        <dbReference type="ARBA" id="ARBA00045876"/>
    </source>
</evidence>
<dbReference type="SUPFAM" id="SSF48371">
    <property type="entry name" value="ARM repeat"/>
    <property type="match status" value="1"/>
</dbReference>
<dbReference type="GO" id="GO:0016706">
    <property type="term" value="F:2-oxoglutarate-dependent dioxygenase activity"/>
    <property type="evidence" value="ECO:0007669"/>
    <property type="project" value="UniProtKB-ARBA"/>
</dbReference>
<dbReference type="RefSeq" id="WP_066136979.1">
    <property type="nucleotide sequence ID" value="NZ_CBCSGM010000001.1"/>
</dbReference>
<dbReference type="STRING" id="1348624.GCA_001591545_00513"/>
<keyword evidence="3" id="KW-1185">Reference proteome</keyword>
<organism evidence="2 3">
    <name type="scientific">Lederbergia lenta</name>
    <name type="common">Bacillus lentus</name>
    <dbReference type="NCBI Taxonomy" id="1467"/>
    <lineage>
        <taxon>Bacteria</taxon>
        <taxon>Bacillati</taxon>
        <taxon>Bacillota</taxon>
        <taxon>Bacilli</taxon>
        <taxon>Bacillales</taxon>
        <taxon>Bacillaceae</taxon>
        <taxon>Lederbergia</taxon>
    </lineage>
</organism>
<dbReference type="PANTHER" id="PTHR12697">
    <property type="entry name" value="PBS LYASE HEAT-LIKE PROTEIN"/>
    <property type="match status" value="1"/>
</dbReference>
<dbReference type="SUPFAM" id="SSF51197">
    <property type="entry name" value="Clavaminate synthase-like"/>
    <property type="match status" value="1"/>
</dbReference>
<sequence length="465" mass="52319">MNQAPKLLSDEQMSEFITKGYLVLKTDFPREFHEALMRKLDHVYKEEGNPGNNLLPRVPELQQVFNHPSVDGALQSVIGPNYLMHTHRHGHFNAAPQSGGWHKDSYWGYNRLRNHHPWWAMIMYFPQDTPVELGPTGVMPGTQNYESRIFQEDDRKEEALASGEAGTFILIHYDIWHRATANTLGQPRYMLKFEFMRTEAPTSPSWNNENLKWKTPASASELFCQHEEMWEETWNWLTGKVGSIAETRKERRIDQLSEKLIGDNEPEAINAAYQLAASGDNGLNVLAKSLYDTQLKNSRLAAYGLSVAGEKAIPILEKALDSEQDHTVAHAIFALGELRQLASSTVPKLVKLVGHSSPYIRNTVVDTLSMIQKPTEEVIAGLVLALKNDDVQTRFTAGLALCRFGAEANAAVPHLAKALKDEDRYVRGHAAEALNYIHTDTAKDILIDYLLASRWCPSTTPASTF</sequence>
<reference evidence="2 3" key="1">
    <citation type="submission" date="2018-06" db="EMBL/GenBank/DDBJ databases">
        <authorList>
            <consortium name="Pathogen Informatics"/>
            <person name="Doyle S."/>
        </authorList>
    </citation>
    <scope>NUCLEOTIDE SEQUENCE [LARGE SCALE GENOMIC DNA]</scope>
    <source>
        <strain evidence="2 3">NCTC4824</strain>
    </source>
</reference>
<dbReference type="InterPro" id="IPR021133">
    <property type="entry name" value="HEAT_type_2"/>
</dbReference>
<protein>
    <submittedName>
        <fullName evidence="2">Putative oxidoreductase/HEAT repeat-containing protein</fullName>
    </submittedName>
</protein>
<dbReference type="KEGG" id="blen:NCTC4824_01423"/>
<dbReference type="Pfam" id="PF13646">
    <property type="entry name" value="HEAT_2"/>
    <property type="match status" value="1"/>
</dbReference>
<name>A0A2X4W4S1_LEDLE</name>
<dbReference type="Gene3D" id="1.25.10.10">
    <property type="entry name" value="Leucine-rich Repeat Variant"/>
    <property type="match status" value="1"/>
</dbReference>
<dbReference type="PANTHER" id="PTHR12697:SF5">
    <property type="entry name" value="DEOXYHYPUSINE HYDROXYLASE"/>
    <property type="match status" value="1"/>
</dbReference>
<evidence type="ECO:0000313" key="3">
    <source>
        <dbReference type="Proteomes" id="UP000249134"/>
    </source>
</evidence>
<proteinExistence type="predicted"/>
<dbReference type="Gene3D" id="2.60.120.620">
    <property type="entry name" value="q2cbj1_9rhob like domain"/>
    <property type="match status" value="1"/>
</dbReference>
<gene>
    <name evidence="2" type="ORF">NCTC4824_01423</name>
</gene>
<dbReference type="PROSITE" id="PS50077">
    <property type="entry name" value="HEAT_REPEAT"/>
    <property type="match status" value="1"/>
</dbReference>
<evidence type="ECO:0000313" key="2">
    <source>
        <dbReference type="EMBL" id="SQI55008.1"/>
    </source>
</evidence>
<comment type="function">
    <text evidence="1">Catalyzes the hydroxylation of the N(6)-(4-aminobutyl)-L-lysine intermediate produced by deoxyhypusine synthase/DHPS on a critical lysine of the eukaryotic translation initiation factor 5A/eIF-5A. This is the second step of the post-translational modification of that lysine into an unusual amino acid residue named hypusine. Hypusination is unique to mature eIF-5A factor and is essential for its function.</text>
</comment>
<dbReference type="InterPro" id="IPR004155">
    <property type="entry name" value="PBS_lyase_HEAT"/>
</dbReference>
<accession>A0A2X4W4S1</accession>